<feature type="domain" description="Major facilitator superfamily (MFS) profile" evidence="6">
    <location>
        <begin position="1"/>
        <end position="401"/>
    </location>
</feature>
<dbReference type="InterPro" id="IPR052952">
    <property type="entry name" value="MFS-Transporter"/>
</dbReference>
<accession>A0ABP8JVG3</accession>
<feature type="transmembrane region" description="Helical" evidence="5">
    <location>
        <begin position="16"/>
        <end position="40"/>
    </location>
</feature>
<dbReference type="SUPFAM" id="SSF103473">
    <property type="entry name" value="MFS general substrate transporter"/>
    <property type="match status" value="1"/>
</dbReference>
<feature type="transmembrane region" description="Helical" evidence="5">
    <location>
        <begin position="83"/>
        <end position="103"/>
    </location>
</feature>
<keyword evidence="4 5" id="KW-0472">Membrane</keyword>
<evidence type="ECO:0000256" key="5">
    <source>
        <dbReference type="SAM" id="Phobius"/>
    </source>
</evidence>
<keyword evidence="3 5" id="KW-1133">Transmembrane helix</keyword>
<comment type="subcellular location">
    <subcellularLocation>
        <location evidence="1">Cell membrane</location>
        <topology evidence="1">Multi-pass membrane protein</topology>
    </subcellularLocation>
</comment>
<sequence>MTAATPVAEPSTARRWVMLLVSMTAAITTTAAVNGAAFLIPQLHHRGVPLQHAGLFAAAGPLGVLLTTIAWGALIDRVGERRVLLVSLTGAVFGLGATVALFAVDAPLWTTALGLLVSSAMAASCNGASGRIVVGWFPPQRRGTAMGIRQTSQPLGIGILSLLMPVLAQRVSLAAATAVPLVIACLSLVLVAVFIVDPPLPAPSAGPGSSPAAPPNPYRTSRFLYRIHSSSVLLQLPQTAIWTYGITWLIVGLHWAPATAGLVVTASQVCGAAGRVASGALSDRVGSRTAPIRWIAVCAAVTVGGLACLAGTGSGWAVVVFLLASTATVADNGLAFTAVAERAGPFYSGRALAIQNTGQFMLSTAAAPLLGILIGAAGFGTAFGVVALAPLLALPVIPSDRR</sequence>
<feature type="transmembrane region" description="Helical" evidence="5">
    <location>
        <begin position="52"/>
        <end position="71"/>
    </location>
</feature>
<proteinExistence type="predicted"/>
<keyword evidence="2 5" id="KW-0812">Transmembrane</keyword>
<feature type="transmembrane region" description="Helical" evidence="5">
    <location>
        <begin position="109"/>
        <end position="134"/>
    </location>
</feature>
<dbReference type="Gene3D" id="1.20.1250.20">
    <property type="entry name" value="MFS general substrate transporter like domains"/>
    <property type="match status" value="2"/>
</dbReference>
<evidence type="ECO:0000256" key="4">
    <source>
        <dbReference type="ARBA" id="ARBA00023136"/>
    </source>
</evidence>
<comment type="caution">
    <text evidence="7">The sequence shown here is derived from an EMBL/GenBank/DDBJ whole genome shotgun (WGS) entry which is preliminary data.</text>
</comment>
<evidence type="ECO:0000259" key="6">
    <source>
        <dbReference type="PROSITE" id="PS50850"/>
    </source>
</evidence>
<evidence type="ECO:0000313" key="8">
    <source>
        <dbReference type="Proteomes" id="UP001500635"/>
    </source>
</evidence>
<organism evidence="7 8">
    <name type="scientific">Tsukamurella soli</name>
    <dbReference type="NCBI Taxonomy" id="644556"/>
    <lineage>
        <taxon>Bacteria</taxon>
        <taxon>Bacillati</taxon>
        <taxon>Actinomycetota</taxon>
        <taxon>Actinomycetes</taxon>
        <taxon>Mycobacteriales</taxon>
        <taxon>Tsukamurellaceae</taxon>
        <taxon>Tsukamurella</taxon>
    </lineage>
</organism>
<dbReference type="PROSITE" id="PS50850">
    <property type="entry name" value="MFS"/>
    <property type="match status" value="1"/>
</dbReference>
<dbReference type="Pfam" id="PF07690">
    <property type="entry name" value="MFS_1"/>
    <property type="match status" value="1"/>
</dbReference>
<dbReference type="PANTHER" id="PTHR23527:SF1">
    <property type="entry name" value="BLL3282 PROTEIN"/>
    <property type="match status" value="1"/>
</dbReference>
<dbReference type="InterPro" id="IPR036259">
    <property type="entry name" value="MFS_trans_sf"/>
</dbReference>
<feature type="transmembrane region" description="Helical" evidence="5">
    <location>
        <begin position="369"/>
        <end position="397"/>
    </location>
</feature>
<feature type="transmembrane region" description="Helical" evidence="5">
    <location>
        <begin position="294"/>
        <end position="324"/>
    </location>
</feature>
<protein>
    <submittedName>
        <fullName evidence="7">MFS transporter</fullName>
    </submittedName>
</protein>
<evidence type="ECO:0000256" key="3">
    <source>
        <dbReference type="ARBA" id="ARBA00022989"/>
    </source>
</evidence>
<reference evidence="8" key="1">
    <citation type="journal article" date="2019" name="Int. J. Syst. Evol. Microbiol.">
        <title>The Global Catalogue of Microorganisms (GCM) 10K type strain sequencing project: providing services to taxonomists for standard genome sequencing and annotation.</title>
        <authorList>
            <consortium name="The Broad Institute Genomics Platform"/>
            <consortium name="The Broad Institute Genome Sequencing Center for Infectious Disease"/>
            <person name="Wu L."/>
            <person name="Ma J."/>
        </authorList>
    </citation>
    <scope>NUCLEOTIDE SEQUENCE [LARGE SCALE GENOMIC DNA]</scope>
    <source>
        <strain evidence="8">JCM 17688</strain>
    </source>
</reference>
<dbReference type="InterPro" id="IPR011701">
    <property type="entry name" value="MFS"/>
</dbReference>
<evidence type="ECO:0000256" key="1">
    <source>
        <dbReference type="ARBA" id="ARBA00004651"/>
    </source>
</evidence>
<name>A0ABP8JVG3_9ACTN</name>
<gene>
    <name evidence="7" type="ORF">GCM10023147_31360</name>
</gene>
<dbReference type="RefSeq" id="WP_344997619.1">
    <property type="nucleotide sequence ID" value="NZ_BAABFR010000051.1"/>
</dbReference>
<dbReference type="PANTHER" id="PTHR23527">
    <property type="entry name" value="BLL3282 PROTEIN"/>
    <property type="match status" value="1"/>
</dbReference>
<evidence type="ECO:0000256" key="2">
    <source>
        <dbReference type="ARBA" id="ARBA00022692"/>
    </source>
</evidence>
<feature type="transmembrane region" description="Helical" evidence="5">
    <location>
        <begin position="178"/>
        <end position="196"/>
    </location>
</feature>
<keyword evidence="8" id="KW-1185">Reference proteome</keyword>
<dbReference type="Proteomes" id="UP001500635">
    <property type="component" value="Unassembled WGS sequence"/>
</dbReference>
<dbReference type="EMBL" id="BAABFR010000051">
    <property type="protein sequence ID" value="GAA4396729.1"/>
    <property type="molecule type" value="Genomic_DNA"/>
</dbReference>
<dbReference type="InterPro" id="IPR020846">
    <property type="entry name" value="MFS_dom"/>
</dbReference>
<evidence type="ECO:0000313" key="7">
    <source>
        <dbReference type="EMBL" id="GAA4396729.1"/>
    </source>
</evidence>